<dbReference type="Proteomes" id="UP000583127">
    <property type="component" value="Unassembled WGS sequence"/>
</dbReference>
<evidence type="ECO:0000256" key="3">
    <source>
        <dbReference type="ARBA" id="ARBA00047960"/>
    </source>
</evidence>
<dbReference type="PROSITE" id="PS50405">
    <property type="entry name" value="GST_CTER"/>
    <property type="match status" value="1"/>
</dbReference>
<dbReference type="SUPFAM" id="SSF47616">
    <property type="entry name" value="GST C-terminal domain-like"/>
    <property type="match status" value="1"/>
</dbReference>
<feature type="domain" description="GST C-terminal" evidence="5">
    <location>
        <begin position="87"/>
        <end position="227"/>
    </location>
</feature>
<dbReference type="InterPro" id="IPR036249">
    <property type="entry name" value="Thioredoxin-like_sf"/>
</dbReference>
<evidence type="ECO:0000256" key="1">
    <source>
        <dbReference type="ARBA" id="ARBA00012452"/>
    </source>
</evidence>
<dbReference type="GO" id="GO:0005737">
    <property type="term" value="C:cytoplasm"/>
    <property type="evidence" value="ECO:0007669"/>
    <property type="project" value="UniProtKB-ARBA"/>
</dbReference>
<dbReference type="InterPro" id="IPR010987">
    <property type="entry name" value="Glutathione-S-Trfase_C-like"/>
</dbReference>
<dbReference type="SFLD" id="SFLDS00019">
    <property type="entry name" value="Glutathione_Transferase_(cytos"/>
    <property type="match status" value="1"/>
</dbReference>
<dbReference type="SFLD" id="SFLDG00358">
    <property type="entry name" value="Main_(cytGST)"/>
    <property type="match status" value="1"/>
</dbReference>
<dbReference type="CDD" id="cd03046">
    <property type="entry name" value="GST_N_GTT1_like"/>
    <property type="match status" value="1"/>
</dbReference>
<dbReference type="InterPro" id="IPR004045">
    <property type="entry name" value="Glutathione_S-Trfase_N"/>
</dbReference>
<dbReference type="RefSeq" id="WP_169500896.1">
    <property type="nucleotide sequence ID" value="NZ_JABBFZ010000024.1"/>
</dbReference>
<dbReference type="PROSITE" id="PS50404">
    <property type="entry name" value="GST_NTER"/>
    <property type="match status" value="1"/>
</dbReference>
<keyword evidence="7" id="KW-1185">Reference proteome</keyword>
<evidence type="ECO:0000259" key="5">
    <source>
        <dbReference type="PROSITE" id="PS50405"/>
    </source>
</evidence>
<feature type="domain" description="GST N-terminal" evidence="4">
    <location>
        <begin position="1"/>
        <end position="81"/>
    </location>
</feature>
<dbReference type="Pfam" id="PF13409">
    <property type="entry name" value="GST_N_2"/>
    <property type="match status" value="1"/>
</dbReference>
<comment type="caution">
    <text evidence="6">The sequence shown here is derived from an EMBL/GenBank/DDBJ whole genome shotgun (WGS) entry which is preliminary data.</text>
</comment>
<dbReference type="GO" id="GO:0004364">
    <property type="term" value="F:glutathione transferase activity"/>
    <property type="evidence" value="ECO:0007669"/>
    <property type="project" value="UniProtKB-EC"/>
</dbReference>
<evidence type="ECO:0000256" key="2">
    <source>
        <dbReference type="ARBA" id="ARBA00022679"/>
    </source>
</evidence>
<dbReference type="InterPro" id="IPR036282">
    <property type="entry name" value="Glutathione-S-Trfase_C_sf"/>
</dbReference>
<organism evidence="6 7">
    <name type="scientific">Paraburkholderia antibiotica</name>
    <dbReference type="NCBI Taxonomy" id="2728839"/>
    <lineage>
        <taxon>Bacteria</taxon>
        <taxon>Pseudomonadati</taxon>
        <taxon>Pseudomonadota</taxon>
        <taxon>Betaproteobacteria</taxon>
        <taxon>Burkholderiales</taxon>
        <taxon>Burkholderiaceae</taxon>
        <taxon>Paraburkholderia</taxon>
    </lineage>
</organism>
<dbReference type="GO" id="GO:0004601">
    <property type="term" value="F:peroxidase activity"/>
    <property type="evidence" value="ECO:0007669"/>
    <property type="project" value="UniProtKB-ARBA"/>
</dbReference>
<evidence type="ECO:0000259" key="4">
    <source>
        <dbReference type="PROSITE" id="PS50404"/>
    </source>
</evidence>
<comment type="catalytic activity">
    <reaction evidence="3">
        <text>RX + glutathione = an S-substituted glutathione + a halide anion + H(+)</text>
        <dbReference type="Rhea" id="RHEA:16437"/>
        <dbReference type="ChEBI" id="CHEBI:15378"/>
        <dbReference type="ChEBI" id="CHEBI:16042"/>
        <dbReference type="ChEBI" id="CHEBI:17792"/>
        <dbReference type="ChEBI" id="CHEBI:57925"/>
        <dbReference type="ChEBI" id="CHEBI:90779"/>
        <dbReference type="EC" id="2.5.1.18"/>
    </reaction>
</comment>
<dbReference type="Gene3D" id="3.40.30.10">
    <property type="entry name" value="Glutaredoxin"/>
    <property type="match status" value="1"/>
</dbReference>
<proteinExistence type="predicted"/>
<dbReference type="PANTHER" id="PTHR44051">
    <property type="entry name" value="GLUTATHIONE S-TRANSFERASE-RELATED"/>
    <property type="match status" value="1"/>
</dbReference>
<reference evidence="6 7" key="1">
    <citation type="submission" date="2020-04" db="EMBL/GenBank/DDBJ databases">
        <title>Paraburkholderia sp. G-4-1-8 isolated from soil.</title>
        <authorList>
            <person name="Dahal R.H."/>
        </authorList>
    </citation>
    <scope>NUCLEOTIDE SEQUENCE [LARGE SCALE GENOMIC DNA]</scope>
    <source>
        <strain evidence="6 7">G-4-1-8</strain>
    </source>
</reference>
<dbReference type="SUPFAM" id="SSF52833">
    <property type="entry name" value="Thioredoxin-like"/>
    <property type="match status" value="1"/>
</dbReference>
<dbReference type="PANTHER" id="PTHR44051:SF9">
    <property type="entry name" value="GLUTATHIONE S-TRANSFERASE 1"/>
    <property type="match status" value="1"/>
</dbReference>
<dbReference type="AlphaFoldDB" id="A0A7Y0A1H0"/>
<dbReference type="CDD" id="cd03189">
    <property type="entry name" value="GST_C_GTT1_like"/>
    <property type="match status" value="1"/>
</dbReference>
<dbReference type="EC" id="2.5.1.18" evidence="1"/>
<dbReference type="FunFam" id="3.40.30.10:FF:000156">
    <property type="entry name" value="Glutathione S-transferase 1"/>
    <property type="match status" value="1"/>
</dbReference>
<evidence type="ECO:0000313" key="7">
    <source>
        <dbReference type="Proteomes" id="UP000583127"/>
    </source>
</evidence>
<sequence>MLTVHHLNNSRSQRVLWLLEELGVPYEIQRYERDPKTMLAPPELRAVHPLGKSPVITDDGLTIAESGAIVEYLVERYGAGRFAPPPGTPERLRYTYWLHYAEGSAMPPLLLKLVAQRIGSAPMPFFAKPIARKIASTLQASFVDPQLRLHFGYIDKELGKTGWFAGNDFTAADVQMSFPLEAASARGSSDAQSQWPAIAAFLQRIHARPAYQRALERGGKYEILGGD</sequence>
<name>A0A7Y0A1H0_9BURK</name>
<dbReference type="InterPro" id="IPR004046">
    <property type="entry name" value="GST_C"/>
</dbReference>
<dbReference type="InterPro" id="IPR040079">
    <property type="entry name" value="Glutathione_S-Trfase"/>
</dbReference>
<protein>
    <recommendedName>
        <fullName evidence="1">glutathione transferase</fullName>
        <ecNumber evidence="1">2.5.1.18</ecNumber>
    </recommendedName>
</protein>
<dbReference type="EMBL" id="JABBFZ010000024">
    <property type="protein sequence ID" value="NML34709.1"/>
    <property type="molecule type" value="Genomic_DNA"/>
</dbReference>
<dbReference type="Gene3D" id="1.20.1050.10">
    <property type="match status" value="1"/>
</dbReference>
<dbReference type="SFLD" id="SFLDG01150">
    <property type="entry name" value="Main.1:_Beta-like"/>
    <property type="match status" value="1"/>
</dbReference>
<accession>A0A7Y0A1H0</accession>
<gene>
    <name evidence="6" type="ORF">HHL14_28260</name>
</gene>
<evidence type="ECO:0000313" key="6">
    <source>
        <dbReference type="EMBL" id="NML34709.1"/>
    </source>
</evidence>
<dbReference type="Pfam" id="PF00043">
    <property type="entry name" value="GST_C"/>
    <property type="match status" value="1"/>
</dbReference>
<keyword evidence="2 6" id="KW-0808">Transferase</keyword>